<keyword evidence="8" id="KW-0539">Nucleus</keyword>
<sequence>MDSVRRRSKVWLHFCKHNEISAKCNICGKIVSSIGGCTSNMMKHLRLHGVEINVCPVFDALRRPSSAASSSGSDPQPGTAVTALKSESDNLRPEIANVSQAGDDSTTLRCAAEPIVTPFTIAARGKMSAQQKEECHRKVTAHIVKRLHPFSEVESPTFRDMVKTLNPKYTPPSRDYLSNTLIPSWYKAEKSNIITELSEVSAVALTCDGWSSITQDHYLTITAHYIEEGKMQQKVLKTKAVYKAQTGCVVAEEISDVLSEFGISDKIVAVTVDNAANMDVAIKRLRFVKLCCFAHTLNLAAQSLYSLNSVSQWVAKVRTIVVWMKRCSMAKVVLGEKQQLLQLPRHSLILDVRTRWNSLYLMLERFTEQYPAIQAASLDQRLRKNMDRDRLARLTEEDFRKAEDFINLMKVLYTSTLCVSSEKSPTCGQILPILKKLEAHLAVNEGDTVFVSNLKKQVWANLSKRYQNDEIRNFLQVATALDPRFKHKLDDGIGTVDTIWDQIQRNLIEQSTEEDGGADVDTMQSESEDEQESQQPPCKLPKKTPLEELFAEEEAQNIVSQQSSMSIKKQVERELQMYQEVPPVLMSEDPAAWWWNQQKTYPLLSNFAFSYLCVQASSTPSERVFSTAGDAICPERSRILPEKADMIIFLNKNCF</sequence>
<evidence type="ECO:0000256" key="7">
    <source>
        <dbReference type="ARBA" id="ARBA00023163"/>
    </source>
</evidence>
<comment type="caution">
    <text evidence="12">The sequence shown here is derived from an EMBL/GenBank/DDBJ whole genome shotgun (WGS) entry which is preliminary data.</text>
</comment>
<dbReference type="Pfam" id="PF02892">
    <property type="entry name" value="zf-BED"/>
    <property type="match status" value="1"/>
</dbReference>
<evidence type="ECO:0000256" key="10">
    <source>
        <dbReference type="SAM" id="MobiDB-lite"/>
    </source>
</evidence>
<dbReference type="GO" id="GO:0005634">
    <property type="term" value="C:nucleus"/>
    <property type="evidence" value="ECO:0007669"/>
    <property type="project" value="UniProtKB-SubCell"/>
</dbReference>
<keyword evidence="5" id="KW-0805">Transcription regulation</keyword>
<dbReference type="GO" id="GO:0009791">
    <property type="term" value="P:post-embryonic development"/>
    <property type="evidence" value="ECO:0007669"/>
    <property type="project" value="UniProtKB-ARBA"/>
</dbReference>
<dbReference type="GO" id="GO:0003677">
    <property type="term" value="F:DNA binding"/>
    <property type="evidence" value="ECO:0007669"/>
    <property type="project" value="UniProtKB-KW"/>
</dbReference>
<evidence type="ECO:0000256" key="8">
    <source>
        <dbReference type="ARBA" id="ARBA00023242"/>
    </source>
</evidence>
<protein>
    <submittedName>
        <fullName evidence="12">Zinc finger BED domain-containing protein 1</fullName>
    </submittedName>
</protein>
<dbReference type="InterPro" id="IPR052035">
    <property type="entry name" value="ZnF_BED_domain_contain"/>
</dbReference>
<dbReference type="SUPFAM" id="SSF53098">
    <property type="entry name" value="Ribonuclease H-like"/>
    <property type="match status" value="1"/>
</dbReference>
<evidence type="ECO:0000256" key="9">
    <source>
        <dbReference type="PROSITE-ProRule" id="PRU00027"/>
    </source>
</evidence>
<dbReference type="SMART" id="SM00614">
    <property type="entry name" value="ZnF_BED"/>
    <property type="match status" value="1"/>
</dbReference>
<feature type="region of interest" description="Disordered" evidence="10">
    <location>
        <begin position="510"/>
        <end position="541"/>
    </location>
</feature>
<keyword evidence="13" id="KW-1185">Reference proteome</keyword>
<dbReference type="InterPro" id="IPR003656">
    <property type="entry name" value="Znf_BED"/>
</dbReference>
<feature type="domain" description="BED-type" evidence="11">
    <location>
        <begin position="5"/>
        <end position="48"/>
    </location>
</feature>
<dbReference type="GO" id="GO:0046983">
    <property type="term" value="F:protein dimerization activity"/>
    <property type="evidence" value="ECO:0007669"/>
    <property type="project" value="InterPro"/>
</dbReference>
<evidence type="ECO:0000259" key="11">
    <source>
        <dbReference type="PROSITE" id="PS50808"/>
    </source>
</evidence>
<organism evidence="12 13">
    <name type="scientific">Anabarilius grahami</name>
    <name type="common">Kanglang fish</name>
    <name type="synonym">Barilius grahami</name>
    <dbReference type="NCBI Taxonomy" id="495550"/>
    <lineage>
        <taxon>Eukaryota</taxon>
        <taxon>Metazoa</taxon>
        <taxon>Chordata</taxon>
        <taxon>Craniata</taxon>
        <taxon>Vertebrata</taxon>
        <taxon>Euteleostomi</taxon>
        <taxon>Actinopterygii</taxon>
        <taxon>Neopterygii</taxon>
        <taxon>Teleostei</taxon>
        <taxon>Ostariophysi</taxon>
        <taxon>Cypriniformes</taxon>
        <taxon>Xenocyprididae</taxon>
        <taxon>Xenocypridinae</taxon>
        <taxon>Xenocypridinae incertae sedis</taxon>
        <taxon>Anabarilius</taxon>
    </lineage>
</organism>
<evidence type="ECO:0000313" key="12">
    <source>
        <dbReference type="EMBL" id="ROL47596.1"/>
    </source>
</evidence>
<comment type="subcellular location">
    <subcellularLocation>
        <location evidence="1">Nucleus</location>
    </subcellularLocation>
</comment>
<accession>A0A3N0YN10</accession>
<keyword evidence="2" id="KW-0479">Metal-binding</keyword>
<gene>
    <name evidence="12" type="ORF">DPX16_13311</name>
</gene>
<dbReference type="PANTHER" id="PTHR46481:SF10">
    <property type="entry name" value="ZINC FINGER BED DOMAIN-CONTAINING PROTEIN 39"/>
    <property type="match status" value="1"/>
</dbReference>
<dbReference type="InterPro" id="IPR008906">
    <property type="entry name" value="HATC_C_dom"/>
</dbReference>
<keyword evidence="7" id="KW-0804">Transcription</keyword>
<evidence type="ECO:0000256" key="2">
    <source>
        <dbReference type="ARBA" id="ARBA00022723"/>
    </source>
</evidence>
<reference evidence="12 13" key="1">
    <citation type="submission" date="2018-10" db="EMBL/GenBank/DDBJ databases">
        <title>Genome assembly for a Yunnan-Guizhou Plateau 3E fish, Anabarilius grahami (Regan), and its evolutionary and genetic applications.</title>
        <authorList>
            <person name="Jiang W."/>
        </authorList>
    </citation>
    <scope>NUCLEOTIDE SEQUENCE [LARGE SCALE GENOMIC DNA]</scope>
    <source>
        <strain evidence="12">AG-KIZ</strain>
        <tissue evidence="12">Muscle</tissue>
    </source>
</reference>
<proteinExistence type="predicted"/>
<dbReference type="AlphaFoldDB" id="A0A3N0YN10"/>
<evidence type="ECO:0000256" key="4">
    <source>
        <dbReference type="ARBA" id="ARBA00022833"/>
    </source>
</evidence>
<dbReference type="Proteomes" id="UP000281406">
    <property type="component" value="Unassembled WGS sequence"/>
</dbReference>
<feature type="region of interest" description="Disordered" evidence="10">
    <location>
        <begin position="66"/>
        <end position="87"/>
    </location>
</feature>
<keyword evidence="4" id="KW-0862">Zinc</keyword>
<evidence type="ECO:0000256" key="3">
    <source>
        <dbReference type="ARBA" id="ARBA00022771"/>
    </source>
</evidence>
<evidence type="ECO:0000256" key="6">
    <source>
        <dbReference type="ARBA" id="ARBA00023125"/>
    </source>
</evidence>
<dbReference type="InterPro" id="IPR036236">
    <property type="entry name" value="Znf_C2H2_sf"/>
</dbReference>
<dbReference type="EMBL" id="RJVU01035392">
    <property type="protein sequence ID" value="ROL47596.1"/>
    <property type="molecule type" value="Genomic_DNA"/>
</dbReference>
<dbReference type="OrthoDB" id="10050977at2759"/>
<keyword evidence="6" id="KW-0238">DNA-binding</keyword>
<dbReference type="SUPFAM" id="SSF57667">
    <property type="entry name" value="beta-beta-alpha zinc fingers"/>
    <property type="match status" value="1"/>
</dbReference>
<evidence type="ECO:0000256" key="1">
    <source>
        <dbReference type="ARBA" id="ARBA00004123"/>
    </source>
</evidence>
<dbReference type="Pfam" id="PF05699">
    <property type="entry name" value="Dimer_Tnp_hAT"/>
    <property type="match status" value="1"/>
</dbReference>
<dbReference type="SUPFAM" id="SSF140996">
    <property type="entry name" value="Hermes dimerisation domain"/>
    <property type="match status" value="1"/>
</dbReference>
<dbReference type="GO" id="GO:0008270">
    <property type="term" value="F:zinc ion binding"/>
    <property type="evidence" value="ECO:0007669"/>
    <property type="project" value="UniProtKB-KW"/>
</dbReference>
<name>A0A3N0YN10_ANAGA</name>
<evidence type="ECO:0000256" key="5">
    <source>
        <dbReference type="ARBA" id="ARBA00023015"/>
    </source>
</evidence>
<dbReference type="PROSITE" id="PS50808">
    <property type="entry name" value="ZF_BED"/>
    <property type="match status" value="1"/>
</dbReference>
<evidence type="ECO:0000313" key="13">
    <source>
        <dbReference type="Proteomes" id="UP000281406"/>
    </source>
</evidence>
<keyword evidence="3 9" id="KW-0863">Zinc-finger</keyword>
<dbReference type="InterPro" id="IPR012337">
    <property type="entry name" value="RNaseH-like_sf"/>
</dbReference>
<dbReference type="PANTHER" id="PTHR46481">
    <property type="entry name" value="ZINC FINGER BED DOMAIN-CONTAINING PROTEIN 4"/>
    <property type="match status" value="1"/>
</dbReference>